<keyword evidence="1" id="KW-0479">Metal-binding</keyword>
<evidence type="ECO:0000256" key="4">
    <source>
        <dbReference type="PROSITE-ProRule" id="PRU00325"/>
    </source>
</evidence>
<dbReference type="SMART" id="SM00575">
    <property type="entry name" value="ZnF_PMZ"/>
    <property type="match status" value="1"/>
</dbReference>
<accession>A0A9R1W584</accession>
<dbReference type="PANTHER" id="PTHR47718:SF12">
    <property type="entry name" value="PROTEIN FAR1-RELATED SEQUENCE"/>
    <property type="match status" value="1"/>
</dbReference>
<keyword evidence="7" id="KW-1185">Reference proteome</keyword>
<dbReference type="GO" id="GO:0008270">
    <property type="term" value="F:zinc ion binding"/>
    <property type="evidence" value="ECO:0007669"/>
    <property type="project" value="UniProtKB-KW"/>
</dbReference>
<feature type="domain" description="SWIM-type" evidence="5">
    <location>
        <begin position="151"/>
        <end position="187"/>
    </location>
</feature>
<name>A0A9R1W584_LACSA</name>
<gene>
    <name evidence="6" type="ORF">LSAT_V11C300137710</name>
</gene>
<sequence>MFNIWSSWIPSYLRDFKLSIFSKFLHLEANFLDFIVPFENVMEKHRHNQCLLDHQSLTTNPIYRTFLPIERFAAGVYTHSNFFIVQKEIFNSIWSCFHLAVIMENEVEVYLIKDKKKSSWKDIKHKRVGGGENYYSDYLESLSDLSPSNYFKVMFNQKEDFITCSCMLYIQQGFICRHIFYVFNIKEIDIIPSNYILRRWRHI</sequence>
<dbReference type="AlphaFoldDB" id="A0A9R1W584"/>
<evidence type="ECO:0000256" key="2">
    <source>
        <dbReference type="ARBA" id="ARBA00022771"/>
    </source>
</evidence>
<dbReference type="PROSITE" id="PS50966">
    <property type="entry name" value="ZF_SWIM"/>
    <property type="match status" value="1"/>
</dbReference>
<organism evidence="6 7">
    <name type="scientific">Lactuca sativa</name>
    <name type="common">Garden lettuce</name>
    <dbReference type="NCBI Taxonomy" id="4236"/>
    <lineage>
        <taxon>Eukaryota</taxon>
        <taxon>Viridiplantae</taxon>
        <taxon>Streptophyta</taxon>
        <taxon>Embryophyta</taxon>
        <taxon>Tracheophyta</taxon>
        <taxon>Spermatophyta</taxon>
        <taxon>Magnoliopsida</taxon>
        <taxon>eudicotyledons</taxon>
        <taxon>Gunneridae</taxon>
        <taxon>Pentapetalae</taxon>
        <taxon>asterids</taxon>
        <taxon>campanulids</taxon>
        <taxon>Asterales</taxon>
        <taxon>Asteraceae</taxon>
        <taxon>Cichorioideae</taxon>
        <taxon>Cichorieae</taxon>
        <taxon>Lactucinae</taxon>
        <taxon>Lactuca</taxon>
    </lineage>
</organism>
<dbReference type="Proteomes" id="UP000235145">
    <property type="component" value="Unassembled WGS sequence"/>
</dbReference>
<keyword evidence="3" id="KW-0862">Zinc</keyword>
<evidence type="ECO:0000313" key="7">
    <source>
        <dbReference type="Proteomes" id="UP000235145"/>
    </source>
</evidence>
<keyword evidence="2 4" id="KW-0863">Zinc-finger</keyword>
<dbReference type="EMBL" id="NBSK02000003">
    <property type="protein sequence ID" value="KAJ0216158.1"/>
    <property type="molecule type" value="Genomic_DNA"/>
</dbReference>
<reference evidence="6 7" key="1">
    <citation type="journal article" date="2017" name="Nat. Commun.">
        <title>Genome assembly with in vitro proximity ligation data and whole-genome triplication in lettuce.</title>
        <authorList>
            <person name="Reyes-Chin-Wo S."/>
            <person name="Wang Z."/>
            <person name="Yang X."/>
            <person name="Kozik A."/>
            <person name="Arikit S."/>
            <person name="Song C."/>
            <person name="Xia L."/>
            <person name="Froenicke L."/>
            <person name="Lavelle D.O."/>
            <person name="Truco M.J."/>
            <person name="Xia R."/>
            <person name="Zhu S."/>
            <person name="Xu C."/>
            <person name="Xu H."/>
            <person name="Xu X."/>
            <person name="Cox K."/>
            <person name="Korf I."/>
            <person name="Meyers B.C."/>
            <person name="Michelmore R.W."/>
        </authorList>
    </citation>
    <scope>NUCLEOTIDE SEQUENCE [LARGE SCALE GENOMIC DNA]</scope>
    <source>
        <strain evidence="7">cv. Salinas</strain>
        <tissue evidence="6">Seedlings</tissue>
    </source>
</reference>
<evidence type="ECO:0000259" key="5">
    <source>
        <dbReference type="PROSITE" id="PS50966"/>
    </source>
</evidence>
<evidence type="ECO:0000313" key="6">
    <source>
        <dbReference type="EMBL" id="KAJ0216158.1"/>
    </source>
</evidence>
<comment type="caution">
    <text evidence="6">The sequence shown here is derived from an EMBL/GenBank/DDBJ whole genome shotgun (WGS) entry which is preliminary data.</text>
</comment>
<dbReference type="InterPro" id="IPR007527">
    <property type="entry name" value="Znf_SWIM"/>
</dbReference>
<evidence type="ECO:0000256" key="1">
    <source>
        <dbReference type="ARBA" id="ARBA00022723"/>
    </source>
</evidence>
<evidence type="ECO:0000256" key="3">
    <source>
        <dbReference type="ARBA" id="ARBA00022833"/>
    </source>
</evidence>
<protein>
    <recommendedName>
        <fullName evidence="5">SWIM-type domain-containing protein</fullName>
    </recommendedName>
</protein>
<dbReference type="PANTHER" id="PTHR47718">
    <property type="entry name" value="OS01G0519700 PROTEIN"/>
    <property type="match status" value="1"/>
</dbReference>
<dbReference type="InterPro" id="IPR006564">
    <property type="entry name" value="Znf_PMZ"/>
</dbReference>
<proteinExistence type="predicted"/>